<dbReference type="Proteomes" id="UP000250235">
    <property type="component" value="Unassembled WGS sequence"/>
</dbReference>
<dbReference type="GO" id="GO:0009813">
    <property type="term" value="P:flavonoid biosynthetic process"/>
    <property type="evidence" value="ECO:0007669"/>
    <property type="project" value="UniProtKB-ARBA"/>
</dbReference>
<gene>
    <name evidence="5" type="ORF">F511_47154</name>
</gene>
<evidence type="ECO:0000256" key="1">
    <source>
        <dbReference type="ARBA" id="ARBA00022603"/>
    </source>
</evidence>
<keyword evidence="2 5" id="KW-0808">Transferase</keyword>
<dbReference type="InterPro" id="IPR036388">
    <property type="entry name" value="WH-like_DNA-bd_sf"/>
</dbReference>
<dbReference type="EMBL" id="KV186537">
    <property type="protein sequence ID" value="KZT75821.1"/>
    <property type="molecule type" value="Genomic_DNA"/>
</dbReference>
<feature type="domain" description="O-methyltransferase dimerisation" evidence="4">
    <location>
        <begin position="31"/>
        <end position="109"/>
    </location>
</feature>
<evidence type="ECO:0000256" key="2">
    <source>
        <dbReference type="ARBA" id="ARBA00022679"/>
    </source>
</evidence>
<reference evidence="5 6" key="1">
    <citation type="journal article" date="2015" name="Proc. Natl. Acad. Sci. U.S.A.">
        <title>The resurrection genome of Boea hygrometrica: A blueprint for survival of dehydration.</title>
        <authorList>
            <person name="Xiao L."/>
            <person name="Yang G."/>
            <person name="Zhang L."/>
            <person name="Yang X."/>
            <person name="Zhao S."/>
            <person name="Ji Z."/>
            <person name="Zhou Q."/>
            <person name="Hu M."/>
            <person name="Wang Y."/>
            <person name="Chen M."/>
            <person name="Xu Y."/>
            <person name="Jin H."/>
            <person name="Xiao X."/>
            <person name="Hu G."/>
            <person name="Bao F."/>
            <person name="Hu Y."/>
            <person name="Wan P."/>
            <person name="Li L."/>
            <person name="Deng X."/>
            <person name="Kuang T."/>
            <person name="Xiang C."/>
            <person name="Zhu J.K."/>
            <person name="Oliver M.J."/>
            <person name="He Y."/>
        </authorList>
    </citation>
    <scope>NUCLEOTIDE SEQUENCE [LARGE SCALE GENOMIC DNA]</scope>
    <source>
        <strain evidence="6">cv. XS01</strain>
    </source>
</reference>
<dbReference type="PANTHER" id="PTHR11746">
    <property type="entry name" value="O-METHYLTRANSFERASE"/>
    <property type="match status" value="1"/>
</dbReference>
<name>A0A2Z6ZST7_9LAMI</name>
<dbReference type="InterPro" id="IPR016461">
    <property type="entry name" value="COMT-like"/>
</dbReference>
<proteinExistence type="predicted"/>
<dbReference type="GO" id="GO:0032259">
    <property type="term" value="P:methylation"/>
    <property type="evidence" value="ECO:0007669"/>
    <property type="project" value="UniProtKB-KW"/>
</dbReference>
<dbReference type="InterPro" id="IPR012967">
    <property type="entry name" value="COMT_dimerisation"/>
</dbReference>
<evidence type="ECO:0000313" key="6">
    <source>
        <dbReference type="Proteomes" id="UP000250235"/>
    </source>
</evidence>
<accession>A0A2Z6ZST7</accession>
<dbReference type="FunFam" id="1.10.10.10:FF:000357">
    <property type="entry name" value="Caffeic acid 3-O-methyltransferase"/>
    <property type="match status" value="1"/>
</dbReference>
<dbReference type="AlphaFoldDB" id="A0A2Z6ZST7"/>
<keyword evidence="3" id="KW-0949">S-adenosyl-L-methionine</keyword>
<dbReference type="GO" id="GO:0008757">
    <property type="term" value="F:S-adenosylmethionine-dependent methyltransferase activity"/>
    <property type="evidence" value="ECO:0007669"/>
    <property type="project" value="UniProtKB-ARBA"/>
</dbReference>
<protein>
    <submittedName>
        <fullName evidence="5">Caffeic acid 3-O-methyltransferase 1-like</fullName>
    </submittedName>
</protein>
<dbReference type="SUPFAM" id="SSF46785">
    <property type="entry name" value="Winged helix' DNA-binding domain"/>
    <property type="match status" value="1"/>
</dbReference>
<keyword evidence="1 5" id="KW-0489">Methyltransferase</keyword>
<organism evidence="5 6">
    <name type="scientific">Dorcoceras hygrometricum</name>
    <dbReference type="NCBI Taxonomy" id="472368"/>
    <lineage>
        <taxon>Eukaryota</taxon>
        <taxon>Viridiplantae</taxon>
        <taxon>Streptophyta</taxon>
        <taxon>Embryophyta</taxon>
        <taxon>Tracheophyta</taxon>
        <taxon>Spermatophyta</taxon>
        <taxon>Magnoliopsida</taxon>
        <taxon>eudicotyledons</taxon>
        <taxon>Gunneridae</taxon>
        <taxon>Pentapetalae</taxon>
        <taxon>asterids</taxon>
        <taxon>lamiids</taxon>
        <taxon>Lamiales</taxon>
        <taxon>Gesneriaceae</taxon>
        <taxon>Didymocarpoideae</taxon>
        <taxon>Trichosporeae</taxon>
        <taxon>Loxocarpinae</taxon>
        <taxon>Dorcoceras</taxon>
    </lineage>
</organism>
<dbReference type="Pfam" id="PF08100">
    <property type="entry name" value="Dimerisation"/>
    <property type="match status" value="1"/>
</dbReference>
<dbReference type="GO" id="GO:0046983">
    <property type="term" value="F:protein dimerization activity"/>
    <property type="evidence" value="ECO:0007669"/>
    <property type="project" value="InterPro"/>
</dbReference>
<sequence>MEKQHYSEHEQEDEAFVKCASACVSHVLRLVLDGSLQLGLFEIIGKSGDGAHLSSFDIASQLETCNVDRAASVLDSILRVLVSHSFLTCSKTEHGLGYGIAPKGKFFVADERGVSMAPFFALTLQQESANWR</sequence>
<dbReference type="OrthoDB" id="910057at2759"/>
<keyword evidence="6" id="KW-1185">Reference proteome</keyword>
<evidence type="ECO:0000259" key="4">
    <source>
        <dbReference type="Pfam" id="PF08100"/>
    </source>
</evidence>
<evidence type="ECO:0000256" key="3">
    <source>
        <dbReference type="ARBA" id="ARBA00022691"/>
    </source>
</evidence>
<dbReference type="InterPro" id="IPR036390">
    <property type="entry name" value="WH_DNA-bd_sf"/>
</dbReference>
<evidence type="ECO:0000313" key="5">
    <source>
        <dbReference type="EMBL" id="KZT75821.1"/>
    </source>
</evidence>
<dbReference type="Gene3D" id="1.10.10.10">
    <property type="entry name" value="Winged helix-like DNA-binding domain superfamily/Winged helix DNA-binding domain"/>
    <property type="match status" value="1"/>
</dbReference>